<dbReference type="Pfam" id="PF13460">
    <property type="entry name" value="NAD_binding_10"/>
    <property type="match status" value="1"/>
</dbReference>
<proteinExistence type="predicted"/>
<sequence>MFLVTGGTGTLGRHVVPLLRETGAEVRVLTRQTIPGHLTGDLETGLGLDEALDGVGTVLHLAGTAKNDDRKATHLVRAASRAGRPHMVYVSVVGCERIPVTGAVDRAMFGYFARKRAAEVVIENSGLPWTTLRATQFHDLAWKVAEAAAKLPVMPALAGVRFQPVDTAEVARHLVRLALGGPAGMRPDLAGPRVYPMAELFRLWLHATGRRRAVLPVRAAGGAYRAVRDGAVLPGPEADLGTVTWEDFLKTRA</sequence>
<name>A0ABW2HKT4_9ACTN</name>
<protein>
    <submittedName>
        <fullName evidence="2">SDR family oxidoreductase</fullName>
    </submittedName>
</protein>
<keyword evidence="3" id="KW-1185">Reference proteome</keyword>
<dbReference type="Proteomes" id="UP001596548">
    <property type="component" value="Unassembled WGS sequence"/>
</dbReference>
<feature type="domain" description="NAD(P)-binding" evidence="1">
    <location>
        <begin position="6"/>
        <end position="139"/>
    </location>
</feature>
<dbReference type="Gene3D" id="3.40.50.720">
    <property type="entry name" value="NAD(P)-binding Rossmann-like Domain"/>
    <property type="match status" value="1"/>
</dbReference>
<evidence type="ECO:0000313" key="2">
    <source>
        <dbReference type="EMBL" id="MFC7272429.1"/>
    </source>
</evidence>
<evidence type="ECO:0000259" key="1">
    <source>
        <dbReference type="Pfam" id="PF13460"/>
    </source>
</evidence>
<accession>A0ABW2HKT4</accession>
<dbReference type="InterPro" id="IPR051207">
    <property type="entry name" value="ComplexI_NDUFA9_subunit"/>
</dbReference>
<dbReference type="RefSeq" id="WP_378963818.1">
    <property type="nucleotide sequence ID" value="NZ_JBHTBJ010000001.1"/>
</dbReference>
<evidence type="ECO:0000313" key="3">
    <source>
        <dbReference type="Proteomes" id="UP001596548"/>
    </source>
</evidence>
<dbReference type="InterPro" id="IPR036291">
    <property type="entry name" value="NAD(P)-bd_dom_sf"/>
</dbReference>
<organism evidence="2 3">
    <name type="scientific">Paractinoplanes rhizophilus</name>
    <dbReference type="NCBI Taxonomy" id="1416877"/>
    <lineage>
        <taxon>Bacteria</taxon>
        <taxon>Bacillati</taxon>
        <taxon>Actinomycetota</taxon>
        <taxon>Actinomycetes</taxon>
        <taxon>Micromonosporales</taxon>
        <taxon>Micromonosporaceae</taxon>
        <taxon>Paractinoplanes</taxon>
    </lineage>
</organism>
<comment type="caution">
    <text evidence="2">The sequence shown here is derived from an EMBL/GenBank/DDBJ whole genome shotgun (WGS) entry which is preliminary data.</text>
</comment>
<dbReference type="PANTHER" id="PTHR12126:SF11">
    <property type="entry name" value="NADH DEHYDROGENASE [UBIQUINONE] 1 ALPHA SUBCOMPLEX SUBUNIT 9, MITOCHONDRIAL"/>
    <property type="match status" value="1"/>
</dbReference>
<gene>
    <name evidence="2" type="ORF">ACFQS1_00420</name>
</gene>
<dbReference type="InterPro" id="IPR016040">
    <property type="entry name" value="NAD(P)-bd_dom"/>
</dbReference>
<dbReference type="SUPFAM" id="SSF51735">
    <property type="entry name" value="NAD(P)-binding Rossmann-fold domains"/>
    <property type="match status" value="1"/>
</dbReference>
<dbReference type="EMBL" id="JBHTBJ010000001">
    <property type="protein sequence ID" value="MFC7272429.1"/>
    <property type="molecule type" value="Genomic_DNA"/>
</dbReference>
<reference evidence="3" key="1">
    <citation type="journal article" date="2019" name="Int. J. Syst. Evol. Microbiol.">
        <title>The Global Catalogue of Microorganisms (GCM) 10K type strain sequencing project: providing services to taxonomists for standard genome sequencing and annotation.</title>
        <authorList>
            <consortium name="The Broad Institute Genomics Platform"/>
            <consortium name="The Broad Institute Genome Sequencing Center for Infectious Disease"/>
            <person name="Wu L."/>
            <person name="Ma J."/>
        </authorList>
    </citation>
    <scope>NUCLEOTIDE SEQUENCE [LARGE SCALE GENOMIC DNA]</scope>
    <source>
        <strain evidence="3">XZYJT-10</strain>
    </source>
</reference>
<dbReference type="PANTHER" id="PTHR12126">
    <property type="entry name" value="NADH-UBIQUINONE OXIDOREDUCTASE 39 KDA SUBUNIT-RELATED"/>
    <property type="match status" value="1"/>
</dbReference>